<evidence type="ECO:0000313" key="2">
    <source>
        <dbReference type="EMBL" id="GCE23274.1"/>
    </source>
</evidence>
<sequence>MRYLLTERPVSDKELVEDIFHSELDMWNREALNKHIGNVRRKLKKSGSHLSILRVAQNKEKKKKKYKKKKKKKKK</sequence>
<proteinExistence type="predicted"/>
<feature type="region of interest" description="Disordered" evidence="1">
    <location>
        <begin position="41"/>
        <end position="75"/>
    </location>
</feature>
<feature type="compositionally biased region" description="Basic residues" evidence="1">
    <location>
        <begin position="60"/>
        <end position="75"/>
    </location>
</feature>
<reference evidence="3" key="1">
    <citation type="submission" date="2018-12" db="EMBL/GenBank/DDBJ databases">
        <title>Tengunoibacter tsumagoiensis gen. nov., sp. nov., Dictyobacter kobayashii sp. nov., D. alpinus sp. nov., and D. joshuensis sp. nov. and description of Dictyobacteraceae fam. nov. within the order Ktedonobacterales isolated from Tengu-no-mugimeshi.</title>
        <authorList>
            <person name="Wang C.M."/>
            <person name="Zheng Y."/>
            <person name="Sakai Y."/>
            <person name="Toyoda A."/>
            <person name="Minakuchi Y."/>
            <person name="Abe K."/>
            <person name="Yokota A."/>
            <person name="Yabe S."/>
        </authorList>
    </citation>
    <scope>NUCLEOTIDE SEQUENCE [LARGE SCALE GENOMIC DNA]</scope>
    <source>
        <strain evidence="3">Uno11</strain>
    </source>
</reference>
<protein>
    <recommendedName>
        <fullName evidence="4">OmpR/PhoB-type domain-containing protein</fullName>
    </recommendedName>
</protein>
<accession>A0A402AW23</accession>
<dbReference type="EMBL" id="BIFS01000002">
    <property type="protein sequence ID" value="GCE23274.1"/>
    <property type="molecule type" value="Genomic_DNA"/>
</dbReference>
<evidence type="ECO:0000313" key="3">
    <source>
        <dbReference type="Proteomes" id="UP000287188"/>
    </source>
</evidence>
<gene>
    <name evidence="2" type="ORF">KDK_70740</name>
</gene>
<organism evidence="2 3">
    <name type="scientific">Dictyobacter kobayashii</name>
    <dbReference type="NCBI Taxonomy" id="2014872"/>
    <lineage>
        <taxon>Bacteria</taxon>
        <taxon>Bacillati</taxon>
        <taxon>Chloroflexota</taxon>
        <taxon>Ktedonobacteria</taxon>
        <taxon>Ktedonobacterales</taxon>
        <taxon>Dictyobacteraceae</taxon>
        <taxon>Dictyobacter</taxon>
    </lineage>
</organism>
<evidence type="ECO:0000256" key="1">
    <source>
        <dbReference type="SAM" id="MobiDB-lite"/>
    </source>
</evidence>
<dbReference type="Proteomes" id="UP000287188">
    <property type="component" value="Unassembled WGS sequence"/>
</dbReference>
<name>A0A402AW23_9CHLR</name>
<comment type="caution">
    <text evidence="2">The sequence shown here is derived from an EMBL/GenBank/DDBJ whole genome shotgun (WGS) entry which is preliminary data.</text>
</comment>
<evidence type="ECO:0008006" key="4">
    <source>
        <dbReference type="Google" id="ProtNLM"/>
    </source>
</evidence>
<keyword evidence="3" id="KW-1185">Reference proteome</keyword>
<dbReference type="AlphaFoldDB" id="A0A402AW23"/>